<accession>A0A1F5P9H9</accession>
<keyword evidence="5 8" id="KW-0418">Kinase</keyword>
<sequence length="235" mass="27059">MTGQLWDIEGADGSGKETQTRLLIDRLNQPGVLGGNKAHYWTFPTYEDPVWGKLIKEHLADISKKADDYDPQYTALLYAADRGKAAVKLQPLIKAGDWIICDRYIASNMAFQGAKIKDEKKRDEFVSWLEDKEYNYFQIPKAAGTIYLSLPVEVSMARTEKRRQEAIEKGLALGDKIKKADIYEQDREFLERVRNEYLRLAPLKGWHVINCVQEGRELPREEIAEKIWQIVSINP</sequence>
<evidence type="ECO:0000256" key="2">
    <source>
        <dbReference type="ARBA" id="ARBA00022679"/>
    </source>
</evidence>
<comment type="catalytic activity">
    <reaction evidence="7 8">
        <text>dTMP + ATP = dTDP + ADP</text>
        <dbReference type="Rhea" id="RHEA:13517"/>
        <dbReference type="ChEBI" id="CHEBI:30616"/>
        <dbReference type="ChEBI" id="CHEBI:58369"/>
        <dbReference type="ChEBI" id="CHEBI:63528"/>
        <dbReference type="ChEBI" id="CHEBI:456216"/>
        <dbReference type="EC" id="2.7.4.9"/>
    </reaction>
</comment>
<dbReference type="GO" id="GO:0006233">
    <property type="term" value="P:dTDP biosynthetic process"/>
    <property type="evidence" value="ECO:0007669"/>
    <property type="project" value="InterPro"/>
</dbReference>
<dbReference type="InterPro" id="IPR039430">
    <property type="entry name" value="Thymidylate_kin-like_dom"/>
</dbReference>
<comment type="caution">
    <text evidence="10">The sequence shown here is derived from an EMBL/GenBank/DDBJ whole genome shotgun (WGS) entry which is preliminary data.</text>
</comment>
<evidence type="ECO:0000256" key="5">
    <source>
        <dbReference type="ARBA" id="ARBA00022777"/>
    </source>
</evidence>
<comment type="caution">
    <text evidence="8">Lacks conserved residue(s) required for the propagation of feature annotation.</text>
</comment>
<proteinExistence type="inferred from homology"/>
<dbReference type="GO" id="GO:0005524">
    <property type="term" value="F:ATP binding"/>
    <property type="evidence" value="ECO:0007669"/>
    <property type="project" value="UniProtKB-UniRule"/>
</dbReference>
<keyword evidence="3 8" id="KW-0545">Nucleotide biosynthesis</keyword>
<dbReference type="PANTHER" id="PTHR10344:SF4">
    <property type="entry name" value="UMP-CMP KINASE 2, MITOCHONDRIAL"/>
    <property type="match status" value="1"/>
</dbReference>
<dbReference type="PANTHER" id="PTHR10344">
    <property type="entry name" value="THYMIDYLATE KINASE"/>
    <property type="match status" value="1"/>
</dbReference>
<dbReference type="HAMAP" id="MF_00165">
    <property type="entry name" value="Thymidylate_kinase"/>
    <property type="match status" value="1"/>
</dbReference>
<gene>
    <name evidence="8" type="primary">tmk</name>
    <name evidence="10" type="ORF">A3J48_01620</name>
</gene>
<dbReference type="STRING" id="1817832.A3J48_01620"/>
<dbReference type="Gene3D" id="3.40.50.300">
    <property type="entry name" value="P-loop containing nucleotide triphosphate hydrolases"/>
    <property type="match status" value="1"/>
</dbReference>
<name>A0A1F5P9H9_9BACT</name>
<protein>
    <recommendedName>
        <fullName evidence="8">Thymidylate kinase</fullName>
        <ecNumber evidence="8">2.7.4.9</ecNumber>
    </recommendedName>
    <alternativeName>
        <fullName evidence="8">dTMP kinase</fullName>
    </alternativeName>
</protein>
<evidence type="ECO:0000313" key="10">
    <source>
        <dbReference type="EMBL" id="OGE86621.1"/>
    </source>
</evidence>
<dbReference type="SUPFAM" id="SSF52540">
    <property type="entry name" value="P-loop containing nucleoside triphosphate hydrolases"/>
    <property type="match status" value="1"/>
</dbReference>
<comment type="similarity">
    <text evidence="1 8">Belongs to the thymidylate kinase family.</text>
</comment>
<evidence type="ECO:0000256" key="1">
    <source>
        <dbReference type="ARBA" id="ARBA00009776"/>
    </source>
</evidence>
<keyword evidence="4 8" id="KW-0547">Nucleotide-binding</keyword>
<dbReference type="InterPro" id="IPR018095">
    <property type="entry name" value="Thymidylate_kin_CS"/>
</dbReference>
<keyword evidence="2 8" id="KW-0808">Transferase</keyword>
<dbReference type="EMBL" id="MFES01000001">
    <property type="protein sequence ID" value="OGE86621.1"/>
    <property type="molecule type" value="Genomic_DNA"/>
</dbReference>
<keyword evidence="6 8" id="KW-0067">ATP-binding</keyword>
<dbReference type="Pfam" id="PF02223">
    <property type="entry name" value="Thymidylate_kin"/>
    <property type="match status" value="1"/>
</dbReference>
<evidence type="ECO:0000256" key="3">
    <source>
        <dbReference type="ARBA" id="ARBA00022727"/>
    </source>
</evidence>
<dbReference type="InterPro" id="IPR018094">
    <property type="entry name" value="Thymidylate_kinase"/>
</dbReference>
<dbReference type="GO" id="GO:0005737">
    <property type="term" value="C:cytoplasm"/>
    <property type="evidence" value="ECO:0007669"/>
    <property type="project" value="TreeGrafter"/>
</dbReference>
<evidence type="ECO:0000259" key="9">
    <source>
        <dbReference type="Pfam" id="PF02223"/>
    </source>
</evidence>
<reference evidence="10 11" key="1">
    <citation type="journal article" date="2016" name="Nat. Commun.">
        <title>Thousands of microbial genomes shed light on interconnected biogeochemical processes in an aquifer system.</title>
        <authorList>
            <person name="Anantharaman K."/>
            <person name="Brown C.T."/>
            <person name="Hug L.A."/>
            <person name="Sharon I."/>
            <person name="Castelle C.J."/>
            <person name="Probst A.J."/>
            <person name="Thomas B.C."/>
            <person name="Singh A."/>
            <person name="Wilkins M.J."/>
            <person name="Karaoz U."/>
            <person name="Brodie E.L."/>
            <person name="Williams K.H."/>
            <person name="Hubbard S.S."/>
            <person name="Banfield J.F."/>
        </authorList>
    </citation>
    <scope>NUCLEOTIDE SEQUENCE [LARGE SCALE GENOMIC DNA]</scope>
</reference>
<dbReference type="InterPro" id="IPR027417">
    <property type="entry name" value="P-loop_NTPase"/>
</dbReference>
<dbReference type="GO" id="GO:0004798">
    <property type="term" value="F:dTMP kinase activity"/>
    <property type="evidence" value="ECO:0007669"/>
    <property type="project" value="UniProtKB-UniRule"/>
</dbReference>
<evidence type="ECO:0000256" key="8">
    <source>
        <dbReference type="HAMAP-Rule" id="MF_00165"/>
    </source>
</evidence>
<feature type="domain" description="Thymidylate kinase-like" evidence="9">
    <location>
        <begin position="8"/>
        <end position="213"/>
    </location>
</feature>
<comment type="function">
    <text evidence="8">Phosphorylation of dTMP to form dTDP in both de novo and salvage pathways of dTTP synthesis.</text>
</comment>
<dbReference type="GO" id="GO:0006235">
    <property type="term" value="P:dTTP biosynthetic process"/>
    <property type="evidence" value="ECO:0007669"/>
    <property type="project" value="UniProtKB-UniRule"/>
</dbReference>
<dbReference type="EC" id="2.7.4.9" evidence="8"/>
<evidence type="ECO:0000256" key="4">
    <source>
        <dbReference type="ARBA" id="ARBA00022741"/>
    </source>
</evidence>
<dbReference type="NCBIfam" id="TIGR00041">
    <property type="entry name" value="DTMP_kinase"/>
    <property type="match status" value="1"/>
</dbReference>
<dbReference type="Proteomes" id="UP000176786">
    <property type="component" value="Unassembled WGS sequence"/>
</dbReference>
<dbReference type="AlphaFoldDB" id="A0A1F5P9H9"/>
<dbReference type="CDD" id="cd01672">
    <property type="entry name" value="TMPK"/>
    <property type="match status" value="1"/>
</dbReference>
<evidence type="ECO:0000256" key="6">
    <source>
        <dbReference type="ARBA" id="ARBA00022840"/>
    </source>
</evidence>
<dbReference type="PROSITE" id="PS01331">
    <property type="entry name" value="THYMIDYLATE_KINASE"/>
    <property type="match status" value="1"/>
</dbReference>
<organism evidence="10 11">
    <name type="scientific">Candidatus Doudnabacteria bacterium RIFCSPHIGHO2_02_FULL_46_11</name>
    <dbReference type="NCBI Taxonomy" id="1817832"/>
    <lineage>
        <taxon>Bacteria</taxon>
        <taxon>Candidatus Doudnaibacteriota</taxon>
    </lineage>
</organism>
<evidence type="ECO:0000256" key="7">
    <source>
        <dbReference type="ARBA" id="ARBA00048743"/>
    </source>
</evidence>
<evidence type="ECO:0000313" key="11">
    <source>
        <dbReference type="Proteomes" id="UP000176786"/>
    </source>
</evidence>
<dbReference type="GO" id="GO:0006227">
    <property type="term" value="P:dUDP biosynthetic process"/>
    <property type="evidence" value="ECO:0007669"/>
    <property type="project" value="TreeGrafter"/>
</dbReference>